<evidence type="ECO:0000313" key="8">
    <source>
        <dbReference type="Proteomes" id="UP000008793"/>
    </source>
</evidence>
<evidence type="ECO:0000256" key="5">
    <source>
        <dbReference type="SAM" id="Phobius"/>
    </source>
</evidence>
<keyword evidence="8" id="KW-1185">Reference proteome</keyword>
<evidence type="ECO:0000256" key="3">
    <source>
        <dbReference type="ARBA" id="ARBA00022989"/>
    </source>
</evidence>
<dbReference type="Proteomes" id="UP000008793">
    <property type="component" value="Plasmid pEB102"/>
</dbReference>
<accession>D8MJA3</accession>
<dbReference type="GeneID" id="90509731"/>
<dbReference type="EMBL" id="FP236826">
    <property type="protein sequence ID" value="CAX53291.1"/>
    <property type="molecule type" value="Genomic_DNA"/>
</dbReference>
<keyword evidence="2 5" id="KW-0812">Transmembrane</keyword>
<dbReference type="AlphaFoldDB" id="D8MJA3"/>
<dbReference type="Pfam" id="PF04932">
    <property type="entry name" value="Wzy_C"/>
    <property type="match status" value="1"/>
</dbReference>
<keyword evidence="7" id="KW-0614">Plasmid</keyword>
<feature type="transmembrane region" description="Helical" evidence="5">
    <location>
        <begin position="215"/>
        <end position="232"/>
    </location>
</feature>
<sequence length="413" mass="46100">MLLIKRRPLITDTRAFQWLFLIICASLASSLFLDAYPRKLFYVATYAVVLFMAIKIKRGEFVYDRTALAVAGALILTGSVRIIWGLMFSHAHFSDVTSNYRTGGKIFLVSSLLAYFSIAWRHYLTRLTALSGFAILFAGLLATLGFSVHEHLSTGLRVQLLSDSAGTISYLMTALALTTMFMGYRAVDHTGLRLGIFLTLFFINTILLILTESRAGVLTLPVLYVAFFCMTHPRLIKSALLPLFILMAAGFTILPHSVWQRLDSISTEVSSYDTNNDTSIGARFSIWKGGFHSVSWSLIGQSPDDRTMKAREYITEHERKNPEAFKNVQYHLHDDILETLSLQGLAGVVSLLLFYLVLVIAPMKCRTYGLSVLPVSFIIFGLTDTVMIQSFSVTVICLAVIVSYSMMKSRVGE</sequence>
<dbReference type="GO" id="GO:0016874">
    <property type="term" value="F:ligase activity"/>
    <property type="evidence" value="ECO:0007669"/>
    <property type="project" value="UniProtKB-KW"/>
</dbReference>
<reference evidence="7 8" key="1">
    <citation type="journal article" date="2010" name="BMC Genomics">
        <title>Genome comparison of the epiphytic bacteria Erwinia billingiae and E. tasmaniensis with the pear pathogen E. pyrifoliae.</title>
        <authorList>
            <person name="Kube M."/>
            <person name="Migdoll A.M."/>
            <person name="Gehring I."/>
            <person name="Heitmann K."/>
            <person name="Mayer Y."/>
            <person name="Kuhl H."/>
            <person name="Knaust F."/>
            <person name="Geider K."/>
            <person name="Reinhardt R."/>
        </authorList>
    </citation>
    <scope>NUCLEOTIDE SEQUENCE [LARGE SCALE GENOMIC DNA]</scope>
    <source>
        <strain evidence="7 8">Eb661</strain>
        <plasmid evidence="7">pEB102</plasmid>
    </source>
</reference>
<name>D8MJA3_ERWBE</name>
<feature type="transmembrane region" description="Helical" evidence="5">
    <location>
        <begin position="68"/>
        <end position="88"/>
    </location>
</feature>
<feature type="transmembrane region" description="Helical" evidence="5">
    <location>
        <begin position="15"/>
        <end position="33"/>
    </location>
</feature>
<dbReference type="InterPro" id="IPR051533">
    <property type="entry name" value="WaaL-like"/>
</dbReference>
<feature type="transmembrane region" description="Helical" evidence="5">
    <location>
        <begin position="191"/>
        <end position="209"/>
    </location>
</feature>
<evidence type="ECO:0000259" key="6">
    <source>
        <dbReference type="Pfam" id="PF04932"/>
    </source>
</evidence>
<dbReference type="HOGENOM" id="CLU_054167_1_0_6"/>
<proteinExistence type="predicted"/>
<comment type="subcellular location">
    <subcellularLocation>
        <location evidence="1">Membrane</location>
        <topology evidence="1">Multi-pass membrane protein</topology>
    </subcellularLocation>
</comment>
<feature type="domain" description="O-antigen ligase-related" evidence="6">
    <location>
        <begin position="200"/>
        <end position="351"/>
    </location>
</feature>
<dbReference type="KEGG" id="ebi:EbC_pEb10200130"/>
<evidence type="ECO:0000256" key="1">
    <source>
        <dbReference type="ARBA" id="ARBA00004141"/>
    </source>
</evidence>
<gene>
    <name evidence="7" type="primary">waaL</name>
    <name evidence="7" type="ordered locus">EbC_pEb10200130</name>
</gene>
<dbReference type="eggNOG" id="COG3307">
    <property type="taxonomic scope" value="Bacteria"/>
</dbReference>
<dbReference type="PANTHER" id="PTHR37422">
    <property type="entry name" value="TEICHURONIC ACID BIOSYNTHESIS PROTEIN TUAE"/>
    <property type="match status" value="1"/>
</dbReference>
<evidence type="ECO:0000256" key="4">
    <source>
        <dbReference type="ARBA" id="ARBA00023136"/>
    </source>
</evidence>
<keyword evidence="7" id="KW-0436">Ligase</keyword>
<dbReference type="GO" id="GO:0016020">
    <property type="term" value="C:membrane"/>
    <property type="evidence" value="ECO:0007669"/>
    <property type="project" value="UniProtKB-SubCell"/>
</dbReference>
<evidence type="ECO:0000313" key="7">
    <source>
        <dbReference type="EMBL" id="CAX53291.1"/>
    </source>
</evidence>
<dbReference type="PANTHER" id="PTHR37422:SF17">
    <property type="entry name" value="O-ANTIGEN LIGASE"/>
    <property type="match status" value="1"/>
</dbReference>
<feature type="transmembrane region" description="Helical" evidence="5">
    <location>
        <begin position="340"/>
        <end position="358"/>
    </location>
</feature>
<feature type="transmembrane region" description="Helical" evidence="5">
    <location>
        <begin position="127"/>
        <end position="148"/>
    </location>
</feature>
<keyword evidence="4 5" id="KW-0472">Membrane</keyword>
<feature type="transmembrane region" description="Helical" evidence="5">
    <location>
        <begin position="168"/>
        <end position="184"/>
    </location>
</feature>
<feature type="transmembrane region" description="Helical" evidence="5">
    <location>
        <begin position="39"/>
        <end position="56"/>
    </location>
</feature>
<protein>
    <submittedName>
        <fullName evidence="7">Lipid A core, surface polymer ligase WaaL</fullName>
    </submittedName>
</protein>
<dbReference type="RefSeq" id="WP_013199727.1">
    <property type="nucleotide sequence ID" value="NC_014304.1"/>
</dbReference>
<dbReference type="InterPro" id="IPR007016">
    <property type="entry name" value="O-antigen_ligase-rel_domated"/>
</dbReference>
<geneLocation type="plasmid" evidence="7 8">
    <name>pEB102</name>
</geneLocation>
<keyword evidence="3 5" id="KW-1133">Transmembrane helix</keyword>
<feature type="transmembrane region" description="Helical" evidence="5">
    <location>
        <begin position="239"/>
        <end position="259"/>
    </location>
</feature>
<organism evidence="8">
    <name type="scientific">Erwinia billingiae (strain Eb661)</name>
    <dbReference type="NCBI Taxonomy" id="634500"/>
    <lineage>
        <taxon>Bacteria</taxon>
        <taxon>Pseudomonadati</taxon>
        <taxon>Pseudomonadota</taxon>
        <taxon>Gammaproteobacteria</taxon>
        <taxon>Enterobacterales</taxon>
        <taxon>Erwiniaceae</taxon>
        <taxon>Erwinia</taxon>
    </lineage>
</organism>
<feature type="transmembrane region" description="Helical" evidence="5">
    <location>
        <begin position="100"/>
        <end position="120"/>
    </location>
</feature>
<feature type="transmembrane region" description="Helical" evidence="5">
    <location>
        <begin position="365"/>
        <end position="382"/>
    </location>
</feature>
<evidence type="ECO:0000256" key="2">
    <source>
        <dbReference type="ARBA" id="ARBA00022692"/>
    </source>
</evidence>